<proteinExistence type="predicted"/>
<gene>
    <name evidence="1" type="ORF">CTRU02_215791</name>
</gene>
<accession>A0ACC3YBQ6</accession>
<sequence length="539" mass="59129">MIQAQRRRLSSTYSQQEALDLVIPVLNDIEHVATQLCGALDTWLGFDSVAGAGENDAITLLCDHFLRRVDQSRLVFMSLRDSEGLGRRGALDDAAAIHVVSRLSTVAALMNMSAEAGVEAEPRRGNDSLVELACLVRKSWFGPHQRPQHEPRLQTCRPCDYAQERLCHTPEARAGNGAGAGVEAELESKSPAISSYLHFACSPDFLYLDGVNNTTAFLLSWASSQLALRFAILEAPTLDVDGEPLFPNNQHPFTEADDVVDLNLEFESDTFALVRYLVEFAATVDELLSRLSTNTVLAGSDPEAVAAIVSSRSMSASTPQPRWWSFGSRSTRRTREEISRELVVDVAAAAMELASLRNNSLLSAIQALGLVATSVAAACSSFLNLSAALDDIDAGRYRLNFTSAAVKQTSSPQQDVDIEISHVSLKGDAGVYAASLQAEYDAMTAALRERRRERRRKEYPETRPSELRPDLDEKSRCRSSTIRTPKNEALFRELEGFFANKNLEGLMAIFQSPKRPSAVPNVDDENEREGVDHIIAING</sequence>
<comment type="caution">
    <text evidence="1">The sequence shown here is derived from an EMBL/GenBank/DDBJ whole genome shotgun (WGS) entry which is preliminary data.</text>
</comment>
<evidence type="ECO:0000313" key="2">
    <source>
        <dbReference type="Proteomes" id="UP000805649"/>
    </source>
</evidence>
<name>A0ACC3YBQ6_COLTU</name>
<protein>
    <submittedName>
        <fullName evidence="1">Uncharacterized protein</fullName>
    </submittedName>
</protein>
<dbReference type="Proteomes" id="UP000805649">
    <property type="component" value="Unassembled WGS sequence"/>
</dbReference>
<reference evidence="1 2" key="1">
    <citation type="journal article" date="2020" name="Phytopathology">
        <title>Genome Sequence Resources of Colletotrichum truncatum, C. plurivorum, C. musicola, and C. sojae: Four Species Pathogenic to Soybean (Glycine max).</title>
        <authorList>
            <person name="Rogerio F."/>
            <person name="Boufleur T.R."/>
            <person name="Ciampi-Guillardi M."/>
            <person name="Sukno S.A."/>
            <person name="Thon M.R."/>
            <person name="Massola Junior N.S."/>
            <person name="Baroncelli R."/>
        </authorList>
    </citation>
    <scope>NUCLEOTIDE SEQUENCE [LARGE SCALE GENOMIC DNA]</scope>
    <source>
        <strain evidence="1 2">CMES1059</strain>
    </source>
</reference>
<evidence type="ECO:0000313" key="1">
    <source>
        <dbReference type="EMBL" id="KAL0929250.1"/>
    </source>
</evidence>
<organism evidence="1 2">
    <name type="scientific">Colletotrichum truncatum</name>
    <name type="common">Anthracnose fungus</name>
    <name type="synonym">Colletotrichum capsici</name>
    <dbReference type="NCBI Taxonomy" id="5467"/>
    <lineage>
        <taxon>Eukaryota</taxon>
        <taxon>Fungi</taxon>
        <taxon>Dikarya</taxon>
        <taxon>Ascomycota</taxon>
        <taxon>Pezizomycotina</taxon>
        <taxon>Sordariomycetes</taxon>
        <taxon>Hypocreomycetidae</taxon>
        <taxon>Glomerellales</taxon>
        <taxon>Glomerellaceae</taxon>
        <taxon>Colletotrichum</taxon>
        <taxon>Colletotrichum truncatum species complex</taxon>
    </lineage>
</organism>
<dbReference type="EMBL" id="VUJX02000020">
    <property type="protein sequence ID" value="KAL0929250.1"/>
    <property type="molecule type" value="Genomic_DNA"/>
</dbReference>
<keyword evidence="2" id="KW-1185">Reference proteome</keyword>